<dbReference type="EC" id="2.3.2.27" evidence="3"/>
<evidence type="ECO:0000313" key="10">
    <source>
        <dbReference type="EMBL" id="JAP92073.1"/>
    </source>
</evidence>
<dbReference type="InterPro" id="IPR045103">
    <property type="entry name" value="RNF5/RNF185-like"/>
</dbReference>
<feature type="domain" description="RING-type" evidence="9">
    <location>
        <begin position="70"/>
        <end position="114"/>
    </location>
</feature>
<dbReference type="AlphaFoldDB" id="A0A146K591"/>
<dbReference type="SUPFAM" id="SSF57850">
    <property type="entry name" value="RING/U-box"/>
    <property type="match status" value="1"/>
</dbReference>
<keyword evidence="8" id="KW-1133">Transmembrane helix</keyword>
<feature type="compositionally biased region" description="Low complexity" evidence="7">
    <location>
        <begin position="17"/>
        <end position="31"/>
    </location>
</feature>
<feature type="transmembrane region" description="Helical" evidence="8">
    <location>
        <begin position="215"/>
        <end position="234"/>
    </location>
</feature>
<feature type="region of interest" description="Disordered" evidence="7">
    <location>
        <begin position="1"/>
        <end position="31"/>
    </location>
</feature>
<dbReference type="GO" id="GO:0016567">
    <property type="term" value="P:protein ubiquitination"/>
    <property type="evidence" value="ECO:0007669"/>
    <property type="project" value="UniProtKB-UniPathway"/>
</dbReference>
<evidence type="ECO:0000256" key="7">
    <source>
        <dbReference type="SAM" id="MobiDB-lite"/>
    </source>
</evidence>
<dbReference type="UniPathway" id="UPA00143"/>
<keyword evidence="5" id="KW-0833">Ubl conjugation pathway</keyword>
<name>A0A146K591_9EUKA</name>
<evidence type="ECO:0000256" key="4">
    <source>
        <dbReference type="ARBA" id="ARBA00022679"/>
    </source>
</evidence>
<dbReference type="PANTHER" id="PTHR12313">
    <property type="entry name" value="E3 UBIQUITIN-PROTEIN LIGASE RNF5-RELATED"/>
    <property type="match status" value="1"/>
</dbReference>
<dbReference type="InterPro" id="IPR001841">
    <property type="entry name" value="Znf_RING"/>
</dbReference>
<keyword evidence="8" id="KW-0812">Transmembrane</keyword>
<dbReference type="EMBL" id="GDID01004533">
    <property type="protein sequence ID" value="JAP92073.1"/>
    <property type="molecule type" value="Transcribed_RNA"/>
</dbReference>
<dbReference type="Gene3D" id="3.30.40.10">
    <property type="entry name" value="Zinc/RING finger domain, C3HC4 (zinc finger)"/>
    <property type="match status" value="1"/>
</dbReference>
<keyword evidence="6" id="KW-0862">Zinc</keyword>
<proteinExistence type="predicted"/>
<dbReference type="InterPro" id="IPR013083">
    <property type="entry name" value="Znf_RING/FYVE/PHD"/>
</dbReference>
<reference evidence="10" key="1">
    <citation type="submission" date="2015-07" db="EMBL/GenBank/DDBJ databases">
        <title>Adaptation to a free-living lifestyle via gene acquisitions in the diplomonad Trepomonas sp. PC1.</title>
        <authorList>
            <person name="Xu F."/>
            <person name="Jerlstrom-Hultqvist J."/>
            <person name="Kolisko M."/>
            <person name="Simpson A.G.B."/>
            <person name="Roger A.J."/>
            <person name="Svard S.G."/>
            <person name="Andersson J.O."/>
        </authorList>
    </citation>
    <scope>NUCLEOTIDE SEQUENCE</scope>
    <source>
        <strain evidence="10">PC1</strain>
    </source>
</reference>
<evidence type="ECO:0000256" key="3">
    <source>
        <dbReference type="ARBA" id="ARBA00012483"/>
    </source>
</evidence>
<dbReference type="GO" id="GO:0005783">
    <property type="term" value="C:endoplasmic reticulum"/>
    <property type="evidence" value="ECO:0007669"/>
    <property type="project" value="InterPro"/>
</dbReference>
<organism evidence="10">
    <name type="scientific">Trepomonas sp. PC1</name>
    <dbReference type="NCBI Taxonomy" id="1076344"/>
    <lineage>
        <taxon>Eukaryota</taxon>
        <taxon>Metamonada</taxon>
        <taxon>Diplomonadida</taxon>
        <taxon>Hexamitidae</taxon>
        <taxon>Hexamitinae</taxon>
        <taxon>Trepomonas</taxon>
    </lineage>
</organism>
<gene>
    <name evidence="10" type="ORF">TPC1_16100</name>
</gene>
<keyword evidence="8" id="KW-0472">Membrane</keyword>
<keyword evidence="6" id="KW-0479">Metal-binding</keyword>
<dbReference type="Pfam" id="PF13639">
    <property type="entry name" value="zf-RING_2"/>
    <property type="match status" value="1"/>
</dbReference>
<evidence type="ECO:0000256" key="6">
    <source>
        <dbReference type="PROSITE-ProRule" id="PRU00175"/>
    </source>
</evidence>
<dbReference type="PROSITE" id="PS50089">
    <property type="entry name" value="ZF_RING_2"/>
    <property type="match status" value="1"/>
</dbReference>
<dbReference type="GO" id="GO:0008270">
    <property type="term" value="F:zinc ion binding"/>
    <property type="evidence" value="ECO:0007669"/>
    <property type="project" value="UniProtKB-KW"/>
</dbReference>
<keyword evidence="6" id="KW-0863">Zinc-finger</keyword>
<comment type="catalytic activity">
    <reaction evidence="1">
        <text>S-ubiquitinyl-[E2 ubiquitin-conjugating enzyme]-L-cysteine + [acceptor protein]-L-lysine = [E2 ubiquitin-conjugating enzyme]-L-cysteine + N(6)-ubiquitinyl-[acceptor protein]-L-lysine.</text>
        <dbReference type="EC" id="2.3.2.27"/>
    </reaction>
</comment>
<comment type="pathway">
    <text evidence="2">Protein modification; protein ubiquitination.</text>
</comment>
<accession>A0A146K591</accession>
<feature type="non-terminal residue" evidence="10">
    <location>
        <position position="266"/>
    </location>
</feature>
<keyword evidence="4" id="KW-0808">Transferase</keyword>
<dbReference type="CDD" id="cd16449">
    <property type="entry name" value="RING-HC"/>
    <property type="match status" value="1"/>
</dbReference>
<feature type="non-terminal residue" evidence="10">
    <location>
        <position position="1"/>
    </location>
</feature>
<evidence type="ECO:0000256" key="5">
    <source>
        <dbReference type="ARBA" id="ARBA00022786"/>
    </source>
</evidence>
<evidence type="ECO:0000256" key="2">
    <source>
        <dbReference type="ARBA" id="ARBA00004906"/>
    </source>
</evidence>
<protein>
    <recommendedName>
        <fullName evidence="3">RING-type E3 ubiquitin transferase</fullName>
        <ecNumber evidence="3">2.3.2.27</ecNumber>
    </recommendedName>
</protein>
<evidence type="ECO:0000256" key="8">
    <source>
        <dbReference type="SAM" id="Phobius"/>
    </source>
</evidence>
<dbReference type="GO" id="GO:0061630">
    <property type="term" value="F:ubiquitin protein ligase activity"/>
    <property type="evidence" value="ECO:0007669"/>
    <property type="project" value="UniProtKB-EC"/>
</dbReference>
<evidence type="ECO:0000259" key="9">
    <source>
        <dbReference type="PROSITE" id="PS50089"/>
    </source>
</evidence>
<sequence>FELDESSSKDLNNYEVLQPNPQQNEQIPELQPIFPEIPAVQQPAQQQQDILVQEPPNQQVIKDENPNFQCPICLGELQFPVSCPCGHTACYTCLQQWVAQQRTDSQLQCCPVCNDQFKLCELRNVFIGANQQGADPRPRDLKSGFQDEIRRKQKERQRQQEIGFQQQMPFQQNQFRFNFGGIQMNVGGLGVPGFAFPGAEQVPRRELTKKEKMRMCLVNIGILIFVVLMVFVQFKQMYNDIKPDDNNTNEGELNPFGKTKIVYFRW</sequence>
<dbReference type="SMART" id="SM00184">
    <property type="entry name" value="RING"/>
    <property type="match status" value="1"/>
</dbReference>
<evidence type="ECO:0000256" key="1">
    <source>
        <dbReference type="ARBA" id="ARBA00000900"/>
    </source>
</evidence>
<dbReference type="GO" id="GO:0006511">
    <property type="term" value="P:ubiquitin-dependent protein catabolic process"/>
    <property type="evidence" value="ECO:0007669"/>
    <property type="project" value="InterPro"/>
</dbReference>